<gene>
    <name evidence="1" type="ORF">E2562_034736</name>
</gene>
<proteinExistence type="predicted"/>
<evidence type="ECO:0000313" key="1">
    <source>
        <dbReference type="EMBL" id="KAF0889981.1"/>
    </source>
</evidence>
<accession>A0A6G1BQE2</accession>
<name>A0A6G1BQE2_9ORYZ</name>
<sequence>MTRAAGSMLLDCCRGGYGRSQPGAGWFTMPCSSGIQTRRQAHRGCRWAPVTGITILAVFANLDP</sequence>
<comment type="caution">
    <text evidence="1">The sequence shown here is derived from an EMBL/GenBank/DDBJ whole genome shotgun (WGS) entry which is preliminary data.</text>
</comment>
<dbReference type="Proteomes" id="UP000479710">
    <property type="component" value="Unassembled WGS sequence"/>
</dbReference>
<evidence type="ECO:0000313" key="2">
    <source>
        <dbReference type="Proteomes" id="UP000479710"/>
    </source>
</evidence>
<keyword evidence="2" id="KW-1185">Reference proteome</keyword>
<dbReference type="AlphaFoldDB" id="A0A6G1BQE2"/>
<organism evidence="1 2">
    <name type="scientific">Oryza meyeriana var. granulata</name>
    <dbReference type="NCBI Taxonomy" id="110450"/>
    <lineage>
        <taxon>Eukaryota</taxon>
        <taxon>Viridiplantae</taxon>
        <taxon>Streptophyta</taxon>
        <taxon>Embryophyta</taxon>
        <taxon>Tracheophyta</taxon>
        <taxon>Spermatophyta</taxon>
        <taxon>Magnoliopsida</taxon>
        <taxon>Liliopsida</taxon>
        <taxon>Poales</taxon>
        <taxon>Poaceae</taxon>
        <taxon>BOP clade</taxon>
        <taxon>Oryzoideae</taxon>
        <taxon>Oryzeae</taxon>
        <taxon>Oryzinae</taxon>
        <taxon>Oryza</taxon>
        <taxon>Oryza meyeriana</taxon>
    </lineage>
</organism>
<reference evidence="1 2" key="1">
    <citation type="submission" date="2019-11" db="EMBL/GenBank/DDBJ databases">
        <title>Whole genome sequence of Oryza granulata.</title>
        <authorList>
            <person name="Li W."/>
        </authorList>
    </citation>
    <scope>NUCLEOTIDE SEQUENCE [LARGE SCALE GENOMIC DNA]</scope>
    <source>
        <strain evidence="2">cv. Menghai</strain>
        <tissue evidence="1">Leaf</tissue>
    </source>
</reference>
<protein>
    <submittedName>
        <fullName evidence="1">Uncharacterized protein</fullName>
    </submittedName>
</protein>
<dbReference type="EMBL" id="SPHZ02000012">
    <property type="protein sequence ID" value="KAF0889981.1"/>
    <property type="molecule type" value="Genomic_DNA"/>
</dbReference>